<dbReference type="Proteomes" id="UP001157138">
    <property type="component" value="Unassembled WGS sequence"/>
</dbReference>
<organism evidence="1 2">
    <name type="scientific">Vibrio zhanjiangensis</name>
    <dbReference type="NCBI Taxonomy" id="1046128"/>
    <lineage>
        <taxon>Bacteria</taxon>
        <taxon>Pseudomonadati</taxon>
        <taxon>Pseudomonadota</taxon>
        <taxon>Gammaproteobacteria</taxon>
        <taxon>Vibrionales</taxon>
        <taxon>Vibrionaceae</taxon>
        <taxon>Vibrio</taxon>
    </lineage>
</organism>
<comment type="caution">
    <text evidence="1">The sequence shown here is derived from an EMBL/GenBank/DDBJ whole genome shotgun (WGS) entry which is preliminary data.</text>
</comment>
<protein>
    <submittedName>
        <fullName evidence="1">Uncharacterized protein</fullName>
    </submittedName>
</protein>
<evidence type="ECO:0000313" key="2">
    <source>
        <dbReference type="Proteomes" id="UP001157138"/>
    </source>
</evidence>
<proteinExistence type="predicted"/>
<dbReference type="EMBL" id="BSPW01000043">
    <property type="protein sequence ID" value="GLT18430.1"/>
    <property type="molecule type" value="Genomic_DNA"/>
</dbReference>
<accession>A0ABQ6EYX6</accession>
<evidence type="ECO:0000313" key="1">
    <source>
        <dbReference type="EMBL" id="GLT18430.1"/>
    </source>
</evidence>
<sequence length="63" mass="7340">MLNGTRQELSGRQFKGHRFRIKRRELTRKVNELDAMDTARKAKLRKELKESVYYQGIDAGSTG</sequence>
<keyword evidence="2" id="KW-1185">Reference proteome</keyword>
<name>A0ABQ6EYX6_9VIBR</name>
<gene>
    <name evidence="1" type="ORF">GCM10007938_22090</name>
</gene>
<reference evidence="2" key="1">
    <citation type="journal article" date="2019" name="Int. J. Syst. Evol. Microbiol.">
        <title>The Global Catalogue of Microorganisms (GCM) 10K type strain sequencing project: providing services to taxonomists for standard genome sequencing and annotation.</title>
        <authorList>
            <consortium name="The Broad Institute Genomics Platform"/>
            <consortium name="The Broad Institute Genome Sequencing Center for Infectious Disease"/>
            <person name="Wu L."/>
            <person name="Ma J."/>
        </authorList>
    </citation>
    <scope>NUCLEOTIDE SEQUENCE [LARGE SCALE GENOMIC DNA]</scope>
    <source>
        <strain evidence="2">NBRC 108723</strain>
    </source>
</reference>